<protein>
    <submittedName>
        <fullName evidence="2">Uncharacterized protein</fullName>
    </submittedName>
</protein>
<feature type="region of interest" description="Disordered" evidence="1">
    <location>
        <begin position="1"/>
        <end position="26"/>
    </location>
</feature>
<reference evidence="2" key="1">
    <citation type="submission" date="2019-10" db="EMBL/GenBank/DDBJ databases">
        <title>Conservation and host-specific expression of non-tandemly repeated heterogenous ribosome RNA gene in arbuscular mycorrhizal fungi.</title>
        <authorList>
            <person name="Maeda T."/>
            <person name="Kobayashi Y."/>
            <person name="Nakagawa T."/>
            <person name="Ezawa T."/>
            <person name="Yamaguchi K."/>
            <person name="Bino T."/>
            <person name="Nishimoto Y."/>
            <person name="Shigenobu S."/>
            <person name="Kawaguchi M."/>
        </authorList>
    </citation>
    <scope>NUCLEOTIDE SEQUENCE</scope>
    <source>
        <strain evidence="2">HR1</strain>
    </source>
</reference>
<proteinExistence type="predicted"/>
<dbReference type="EMBL" id="BLAL01000053">
    <property type="protein sequence ID" value="GES81125.1"/>
    <property type="molecule type" value="Genomic_DNA"/>
</dbReference>
<dbReference type="Proteomes" id="UP000615446">
    <property type="component" value="Unassembled WGS sequence"/>
</dbReference>
<evidence type="ECO:0000313" key="3">
    <source>
        <dbReference type="Proteomes" id="UP000615446"/>
    </source>
</evidence>
<sequence>MKKLQLTDGLEDNDDSWGDDDDSGWDSKVDYLDKKAVYDQIKEKPLERLDENERGKAKASKKAAELVYIEHVLFKVRTIQY</sequence>
<accession>A0A8H3QHH7</accession>
<organism evidence="2 3">
    <name type="scientific">Rhizophagus clarus</name>
    <dbReference type="NCBI Taxonomy" id="94130"/>
    <lineage>
        <taxon>Eukaryota</taxon>
        <taxon>Fungi</taxon>
        <taxon>Fungi incertae sedis</taxon>
        <taxon>Mucoromycota</taxon>
        <taxon>Glomeromycotina</taxon>
        <taxon>Glomeromycetes</taxon>
        <taxon>Glomerales</taxon>
        <taxon>Glomeraceae</taxon>
        <taxon>Rhizophagus</taxon>
    </lineage>
</organism>
<comment type="caution">
    <text evidence="2">The sequence shown here is derived from an EMBL/GenBank/DDBJ whole genome shotgun (WGS) entry which is preliminary data.</text>
</comment>
<feature type="compositionally biased region" description="Acidic residues" evidence="1">
    <location>
        <begin position="9"/>
        <end position="24"/>
    </location>
</feature>
<evidence type="ECO:0000313" key="2">
    <source>
        <dbReference type="EMBL" id="GES81125.1"/>
    </source>
</evidence>
<dbReference type="AlphaFoldDB" id="A0A8H3QHH7"/>
<gene>
    <name evidence="2" type="ORF">RCL2_000838500</name>
</gene>
<name>A0A8H3QHH7_9GLOM</name>
<evidence type="ECO:0000256" key="1">
    <source>
        <dbReference type="SAM" id="MobiDB-lite"/>
    </source>
</evidence>